<feature type="region of interest" description="Disordered" evidence="1">
    <location>
        <begin position="1"/>
        <end position="40"/>
    </location>
</feature>
<evidence type="ECO:0000313" key="3">
    <source>
        <dbReference type="EMBL" id="CAG8403237.1"/>
    </source>
</evidence>
<dbReference type="Pfam" id="PF04059">
    <property type="entry name" value="RRM_2"/>
    <property type="match status" value="1"/>
</dbReference>
<name>A0A9W4NS99_9EURO</name>
<dbReference type="EMBL" id="CAJVPD010000258">
    <property type="protein sequence ID" value="CAG8403237.1"/>
    <property type="molecule type" value="Genomic_DNA"/>
</dbReference>
<feature type="domain" description="Mei2-like C-terminal RNA recognition motif" evidence="2">
    <location>
        <begin position="496"/>
        <end position="554"/>
    </location>
</feature>
<reference evidence="3" key="1">
    <citation type="submission" date="2021-07" db="EMBL/GenBank/DDBJ databases">
        <authorList>
            <person name="Branca A.L. A."/>
        </authorList>
    </citation>
    <scope>NUCLEOTIDE SEQUENCE</scope>
</reference>
<evidence type="ECO:0000259" key="2">
    <source>
        <dbReference type="Pfam" id="PF04059"/>
    </source>
</evidence>
<dbReference type="GO" id="GO:0003676">
    <property type="term" value="F:nucleic acid binding"/>
    <property type="evidence" value="ECO:0007669"/>
    <property type="project" value="InterPro"/>
</dbReference>
<evidence type="ECO:0000313" key="4">
    <source>
        <dbReference type="Proteomes" id="UP001152592"/>
    </source>
</evidence>
<dbReference type="SUPFAM" id="SSF54928">
    <property type="entry name" value="RNA-binding domain, RBD"/>
    <property type="match status" value="1"/>
</dbReference>
<accession>A0A9W4NS99</accession>
<protein>
    <recommendedName>
        <fullName evidence="2">Mei2-like C-terminal RNA recognition motif domain-containing protein</fullName>
    </recommendedName>
</protein>
<dbReference type="OrthoDB" id="5986190at2759"/>
<dbReference type="InterPro" id="IPR035979">
    <property type="entry name" value="RBD_domain_sf"/>
</dbReference>
<dbReference type="InterPro" id="IPR007201">
    <property type="entry name" value="Mei2-like_Rrm_C"/>
</dbReference>
<dbReference type="Proteomes" id="UP001152592">
    <property type="component" value="Unassembled WGS sequence"/>
</dbReference>
<proteinExistence type="predicted"/>
<comment type="caution">
    <text evidence="3">The sequence shown here is derived from an EMBL/GenBank/DDBJ whole genome shotgun (WGS) entry which is preliminary data.</text>
</comment>
<organism evidence="3 4">
    <name type="scientific">Penicillium salamii</name>
    <dbReference type="NCBI Taxonomy" id="1612424"/>
    <lineage>
        <taxon>Eukaryota</taxon>
        <taxon>Fungi</taxon>
        <taxon>Dikarya</taxon>
        <taxon>Ascomycota</taxon>
        <taxon>Pezizomycotina</taxon>
        <taxon>Eurotiomycetes</taxon>
        <taxon>Eurotiomycetidae</taxon>
        <taxon>Eurotiales</taxon>
        <taxon>Aspergillaceae</taxon>
        <taxon>Penicillium</taxon>
    </lineage>
</organism>
<sequence length="709" mass="76556">MDDPPDRGSPSKQLLAFTPQEPDKSGHRRVHSSPDSEPRRVIALTESKMSGTHRNPFANWTDRLDLPGMERNSFDAAAAFVGLSPAFPQEESAVPPWRQNSQGQLGLSGLPDPPYRSPWGVQAVTTRADEIMTRSPQPLVPDQYLSVSQGLPPARRSPSQSGFTAPYDPFNIASAANVGNPTAPQGSIDLNLSALVPLPNDSMTVAPLAPFHDDSTTVGPLAPVSNDSATIGPLAPVLNVGTTFVPTTPSHDAGIMPRRGLIVENISRNTPHANVMALFPRSKYDSVEGVNTSQLGSSGRISIVFADLREAMNAFHRIGRAWPQSEVHYVTIGEIVDAGLMGPVISDTVQENGQVAIVVNLDAPSPRGHFEPNIDSLVTRVAEAFGGVRYCNRLTVDHATAHEFRIEFFNIHHAAHALVSLNGMELGDLRFKINILPQHLVKIRARRSRPPSSPVTPFKISPNDTMDMALSSPELLTVDGRHRIDIARIESGEDTRTTIMVRNVPNKYTGTSCITASKAVCSLRLPFLCSPFFSYSVGYAFVNFGDPKDILTVSARLCELGRNVLTGCSCGTGSTGRNGEILWPNNYCTHSLTAFHRPDSTSEKRAQLSYATTQGLDELIAKFRNSAVMLRPADERPSGFSTPATEESLVRPLGTGFPLAVLPGLAIAAVLPTRLPLVSPAKGMHLVQLMDPARVMVRLLRMVANGAGL</sequence>
<dbReference type="AlphaFoldDB" id="A0A9W4NS99"/>
<evidence type="ECO:0000256" key="1">
    <source>
        <dbReference type="SAM" id="MobiDB-lite"/>
    </source>
</evidence>
<gene>
    <name evidence="3" type="ORF">PSALAMII_LOCUS7909</name>
</gene>